<evidence type="ECO:0000256" key="9">
    <source>
        <dbReference type="ARBA" id="ARBA00022806"/>
    </source>
</evidence>
<dbReference type="GO" id="GO:0006974">
    <property type="term" value="P:DNA damage response"/>
    <property type="evidence" value="ECO:0007669"/>
    <property type="project" value="UniProtKB-ARBA"/>
</dbReference>
<dbReference type="InterPro" id="IPR014013">
    <property type="entry name" value="Helic_SF1/SF2_ATP-bd_DinG/Rad3"/>
</dbReference>
<sequence>MEMDMAAEETEALQDQVTIHKIDFHHPYTPYDIQETFMTTVYQVLEDGKVGILESPTGTGKSLSLICGSLTWLRDHKRKAFEEGLDWGPNDSNSPEWLIEQTKARKRRDMLRSREDMEARLAKIRAKEKVQKDRYLKGDHQVKKRKTYAETPGKDGDEEQFVLDDYDSDQEQQSTKEGSLYSAKTLELMEQLGMGSSIAQEEEEEVEEETKIFYCSRTHSQLTQFINELRRVNFPPAFPEEKPSKEPQIEDLKHITLGSRKNLCINPKVNKLGSVAAINERCSELQQSSTAKEHKCVFLPNKENQALVNTFRDHALATLRDIEDMGALGKEIGVCPYYASRAAIKPAEIVTLPYPLLLQKSAREALGISLKGHVVIIDEAHNLMDAISNIFGVEISLKQLKAARAQLGVYLQKFRNRLKGKNRVYIAQVVRVIDSLAGYLEGRLALPQADGIVLEKELLAGKGVDQINLFKLIRYLQESKLARKVEGYATHTAETSTSIQNNKKTISSQPKPNSTTPVLHHITSLLSVLTHPSKEGQLFFSKPTSSPTTTTQELITLKYQLLDPSPHFQDIVSSARAVILAGGTMSPLQDYTTHLFPYLPASSLTTLSSGHVIPRHNLIAWNLSRGPSGQTLEFTFKNRGNTPMIDDLGRALLNLCTVVPDGVVVFFPSYNYLSSIISQWSQPPSTSSSSSSSIESKSLYARLNAKKPIFTEAKDRAVEETLSAYAHSIDTGKGGLLLSVVGGKMSEGINFSDGLGRLVMIVGLPFPNLMSAEWKAKIAYVERAAMARFEKENEQGGGKKEMGREEMQKKAREQGREFYENACMRAVNQSVGRAIRHRGDYAAIVMVDVRFEGERIRGKLPGWIREGLVDDAGSKSFGQLMGKLGGFFAEKKRVARGG</sequence>
<evidence type="ECO:0000256" key="22">
    <source>
        <dbReference type="ARBA" id="ARBA00048954"/>
    </source>
</evidence>
<feature type="domain" description="Helicase ATP-binding" evidence="25">
    <location>
        <begin position="20"/>
        <end position="434"/>
    </location>
</feature>
<dbReference type="GO" id="GO:0034085">
    <property type="term" value="P:establishment of sister chromatid cohesion"/>
    <property type="evidence" value="ECO:0007669"/>
    <property type="project" value="TreeGrafter"/>
</dbReference>
<keyword evidence="23" id="KW-0175">Coiled coil</keyword>
<evidence type="ECO:0000256" key="11">
    <source>
        <dbReference type="ARBA" id="ARBA00023004"/>
    </source>
</evidence>
<dbReference type="InterPro" id="IPR006555">
    <property type="entry name" value="ATP-dep_Helicase_C"/>
</dbReference>
<keyword evidence="14" id="KW-0413">Isomerase</keyword>
<comment type="similarity">
    <text evidence="3">Belongs to the DEAD box helicase family. DEAH subfamily. DDX11/CHL1 sub-subfamily.</text>
</comment>
<evidence type="ECO:0000259" key="25">
    <source>
        <dbReference type="PROSITE" id="PS51193"/>
    </source>
</evidence>
<proteinExistence type="inferred from homology"/>
<dbReference type="OrthoDB" id="267079at2759"/>
<keyword evidence="13" id="KW-0238">DNA-binding</keyword>
<keyword evidence="10" id="KW-0067">ATP-binding</keyword>
<dbReference type="InterPro" id="IPR013020">
    <property type="entry name" value="Rad3/Chl1-like"/>
</dbReference>
<protein>
    <recommendedName>
        <fullName evidence="5">ATP-dependent DNA helicase CHL1</fullName>
        <ecNumber evidence="18">5.6.2.3</ecNumber>
    </recommendedName>
    <alternativeName>
        <fullName evidence="4">ATP-dependent DNA helicase chl1</fullName>
    </alternativeName>
    <alternativeName>
        <fullName evidence="17">Chromosome loss protein 1</fullName>
    </alternativeName>
    <alternativeName>
        <fullName evidence="19 20">DNA 5'-3' helicase CHL1</fullName>
    </alternativeName>
</protein>
<evidence type="ECO:0000256" key="12">
    <source>
        <dbReference type="ARBA" id="ARBA00023014"/>
    </source>
</evidence>
<reference evidence="26 27" key="1">
    <citation type="submission" date="2018-05" db="EMBL/GenBank/DDBJ databases">
        <title>Whole genome sequencing for identification of molecular markers to develop diagnostic detection tools for the regulated plant pathogen Lachnellula willkommii.</title>
        <authorList>
            <person name="Giroux E."/>
            <person name="Bilodeau G."/>
        </authorList>
    </citation>
    <scope>NUCLEOTIDE SEQUENCE [LARGE SCALE GENOMIC DNA]</scope>
    <source>
        <strain evidence="26 27">CBS 625.97</strain>
    </source>
</reference>
<gene>
    <name evidence="26" type="primary">CHL1</name>
    <name evidence="26" type="ORF">LCER1_G001237</name>
</gene>
<comment type="cofactor">
    <cofactor evidence="1">
        <name>[4Fe-4S] cluster</name>
        <dbReference type="ChEBI" id="CHEBI:49883"/>
    </cofactor>
</comment>
<dbReference type="GO" id="GO:0043139">
    <property type="term" value="F:5'-3' DNA helicase activity"/>
    <property type="evidence" value="ECO:0007669"/>
    <property type="project" value="UniProtKB-EC"/>
</dbReference>
<dbReference type="NCBIfam" id="TIGR00604">
    <property type="entry name" value="rad3"/>
    <property type="match status" value="1"/>
</dbReference>
<dbReference type="EC" id="5.6.2.3" evidence="18"/>
<dbReference type="GO" id="GO:0005634">
    <property type="term" value="C:nucleus"/>
    <property type="evidence" value="ECO:0007669"/>
    <property type="project" value="UniProtKB-SubCell"/>
</dbReference>
<evidence type="ECO:0000256" key="20">
    <source>
        <dbReference type="ARBA" id="ARBA00045008"/>
    </source>
</evidence>
<evidence type="ECO:0000313" key="27">
    <source>
        <dbReference type="Proteomes" id="UP000481288"/>
    </source>
</evidence>
<dbReference type="EMBL" id="QGMG01000076">
    <property type="protein sequence ID" value="TVY57733.1"/>
    <property type="molecule type" value="Genomic_DNA"/>
</dbReference>
<dbReference type="PROSITE" id="PS51193">
    <property type="entry name" value="HELICASE_ATP_BIND_2"/>
    <property type="match status" value="1"/>
</dbReference>
<keyword evidence="11" id="KW-0408">Iron</keyword>
<keyword evidence="7" id="KW-0547">Nucleotide-binding</keyword>
<keyword evidence="9 26" id="KW-0347">Helicase</keyword>
<evidence type="ECO:0000256" key="5">
    <source>
        <dbReference type="ARBA" id="ARBA00017386"/>
    </source>
</evidence>
<keyword evidence="16" id="KW-0131">Cell cycle</keyword>
<keyword evidence="27" id="KW-1185">Reference proteome</keyword>
<dbReference type="InterPro" id="IPR010614">
    <property type="entry name" value="RAD3-like_helicase_DEAD"/>
</dbReference>
<dbReference type="GO" id="GO:0016818">
    <property type="term" value="F:hydrolase activity, acting on acid anhydrides, in phosphorus-containing anhydrides"/>
    <property type="evidence" value="ECO:0007669"/>
    <property type="project" value="InterPro"/>
</dbReference>
<feature type="region of interest" description="Disordered" evidence="24">
    <location>
        <begin position="141"/>
        <end position="160"/>
    </location>
</feature>
<dbReference type="InterPro" id="IPR027417">
    <property type="entry name" value="P-loop_NTPase"/>
</dbReference>
<organism evidence="26 27">
    <name type="scientific">Lachnellula cervina</name>
    <dbReference type="NCBI Taxonomy" id="1316786"/>
    <lineage>
        <taxon>Eukaryota</taxon>
        <taxon>Fungi</taxon>
        <taxon>Dikarya</taxon>
        <taxon>Ascomycota</taxon>
        <taxon>Pezizomycotina</taxon>
        <taxon>Leotiomycetes</taxon>
        <taxon>Helotiales</taxon>
        <taxon>Lachnaceae</taxon>
        <taxon>Lachnellula</taxon>
    </lineage>
</organism>
<evidence type="ECO:0000313" key="26">
    <source>
        <dbReference type="EMBL" id="TVY57733.1"/>
    </source>
</evidence>
<evidence type="ECO:0000256" key="16">
    <source>
        <dbReference type="ARBA" id="ARBA00023306"/>
    </source>
</evidence>
<dbReference type="InterPro" id="IPR045028">
    <property type="entry name" value="DinG/Rad3-like"/>
</dbReference>
<dbReference type="GO" id="GO:0006139">
    <property type="term" value="P:nucleobase-containing compound metabolic process"/>
    <property type="evidence" value="ECO:0007669"/>
    <property type="project" value="InterPro"/>
</dbReference>
<dbReference type="SMART" id="SM00488">
    <property type="entry name" value="DEXDc2"/>
    <property type="match status" value="1"/>
</dbReference>
<evidence type="ECO:0000256" key="6">
    <source>
        <dbReference type="ARBA" id="ARBA00022723"/>
    </source>
</evidence>
<dbReference type="SUPFAM" id="SSF52540">
    <property type="entry name" value="P-loop containing nucleoside triphosphate hydrolases"/>
    <property type="match status" value="1"/>
</dbReference>
<evidence type="ECO:0000256" key="7">
    <source>
        <dbReference type="ARBA" id="ARBA00022741"/>
    </source>
</evidence>
<dbReference type="Gene3D" id="3.40.50.300">
    <property type="entry name" value="P-loop containing nucleotide triphosphate hydrolases"/>
    <property type="match status" value="3"/>
</dbReference>
<dbReference type="FunFam" id="3.40.50.300:FF:001372">
    <property type="entry name" value="ATP-dependent DNA helicase chl1"/>
    <property type="match status" value="1"/>
</dbReference>
<dbReference type="SMART" id="SM00491">
    <property type="entry name" value="HELICc2"/>
    <property type="match status" value="1"/>
</dbReference>
<dbReference type="PANTHER" id="PTHR11472">
    <property type="entry name" value="DNA REPAIR DEAD HELICASE RAD3/XP-D SUBFAMILY MEMBER"/>
    <property type="match status" value="1"/>
</dbReference>
<dbReference type="PROSITE" id="PS00690">
    <property type="entry name" value="DEAH_ATP_HELICASE"/>
    <property type="match status" value="1"/>
</dbReference>
<keyword evidence="6" id="KW-0479">Metal-binding</keyword>
<dbReference type="Proteomes" id="UP000481288">
    <property type="component" value="Unassembled WGS sequence"/>
</dbReference>
<evidence type="ECO:0000256" key="13">
    <source>
        <dbReference type="ARBA" id="ARBA00023125"/>
    </source>
</evidence>
<dbReference type="Pfam" id="PF06733">
    <property type="entry name" value="DEAD_2"/>
    <property type="match status" value="1"/>
</dbReference>
<dbReference type="AlphaFoldDB" id="A0A7D8UX07"/>
<evidence type="ECO:0000256" key="3">
    <source>
        <dbReference type="ARBA" id="ARBA00008435"/>
    </source>
</evidence>
<evidence type="ECO:0000256" key="15">
    <source>
        <dbReference type="ARBA" id="ARBA00023242"/>
    </source>
</evidence>
<dbReference type="Pfam" id="PF13307">
    <property type="entry name" value="Helicase_C_2"/>
    <property type="match status" value="1"/>
</dbReference>
<dbReference type="InterPro" id="IPR002464">
    <property type="entry name" value="DNA/RNA_helicase_DEAH_CS"/>
</dbReference>
<evidence type="ECO:0000256" key="21">
    <source>
        <dbReference type="ARBA" id="ARBA00045702"/>
    </source>
</evidence>
<keyword evidence="12" id="KW-0411">Iron-sulfur</keyword>
<dbReference type="CDD" id="cd18788">
    <property type="entry name" value="SF2_C_XPD"/>
    <property type="match status" value="1"/>
</dbReference>
<feature type="coiled-coil region" evidence="23">
    <location>
        <begin position="107"/>
        <end position="134"/>
    </location>
</feature>
<dbReference type="FunFam" id="3.40.50.300:FF:002774">
    <property type="entry name" value="ATP-dependent DNA helicase chl1"/>
    <property type="match status" value="1"/>
</dbReference>
<dbReference type="GO" id="GO:0003677">
    <property type="term" value="F:DNA binding"/>
    <property type="evidence" value="ECO:0007669"/>
    <property type="project" value="UniProtKB-KW"/>
</dbReference>
<dbReference type="InterPro" id="IPR006554">
    <property type="entry name" value="Helicase-like_DEXD_c2"/>
</dbReference>
<evidence type="ECO:0000256" key="24">
    <source>
        <dbReference type="SAM" id="MobiDB-lite"/>
    </source>
</evidence>
<comment type="catalytic activity">
    <reaction evidence="22">
        <text>ATP + H2O = ADP + phosphate + H(+)</text>
        <dbReference type="Rhea" id="RHEA:13065"/>
        <dbReference type="ChEBI" id="CHEBI:15377"/>
        <dbReference type="ChEBI" id="CHEBI:15378"/>
        <dbReference type="ChEBI" id="CHEBI:30616"/>
        <dbReference type="ChEBI" id="CHEBI:43474"/>
        <dbReference type="ChEBI" id="CHEBI:456216"/>
        <dbReference type="EC" id="5.6.2.3"/>
    </reaction>
</comment>
<evidence type="ECO:0000256" key="18">
    <source>
        <dbReference type="ARBA" id="ARBA00044969"/>
    </source>
</evidence>
<evidence type="ECO:0000256" key="2">
    <source>
        <dbReference type="ARBA" id="ARBA00004123"/>
    </source>
</evidence>
<dbReference type="GO" id="GO:0005524">
    <property type="term" value="F:ATP binding"/>
    <property type="evidence" value="ECO:0007669"/>
    <property type="project" value="UniProtKB-KW"/>
</dbReference>
<evidence type="ECO:0000256" key="10">
    <source>
        <dbReference type="ARBA" id="ARBA00022840"/>
    </source>
</evidence>
<evidence type="ECO:0000256" key="4">
    <source>
        <dbReference type="ARBA" id="ARBA00016387"/>
    </source>
</evidence>
<evidence type="ECO:0000256" key="1">
    <source>
        <dbReference type="ARBA" id="ARBA00001966"/>
    </source>
</evidence>
<comment type="caution">
    <text evidence="26">The sequence shown here is derived from an EMBL/GenBank/DDBJ whole genome shotgun (WGS) entry which is preliminary data.</text>
</comment>
<evidence type="ECO:0000256" key="23">
    <source>
        <dbReference type="SAM" id="Coils"/>
    </source>
</evidence>
<accession>A0A7D8UX07</accession>
<name>A0A7D8UX07_9HELO</name>
<comment type="subcellular location">
    <subcellularLocation>
        <location evidence="2">Nucleus</location>
    </subcellularLocation>
</comment>
<dbReference type="GO" id="GO:0051536">
    <property type="term" value="F:iron-sulfur cluster binding"/>
    <property type="evidence" value="ECO:0007669"/>
    <property type="project" value="UniProtKB-KW"/>
</dbReference>
<dbReference type="GO" id="GO:0046872">
    <property type="term" value="F:metal ion binding"/>
    <property type="evidence" value="ECO:0007669"/>
    <property type="project" value="UniProtKB-KW"/>
</dbReference>
<evidence type="ECO:0000256" key="17">
    <source>
        <dbReference type="ARBA" id="ARBA00029709"/>
    </source>
</evidence>
<keyword evidence="15" id="KW-0539">Nucleus</keyword>
<feature type="region of interest" description="Disordered" evidence="24">
    <location>
        <begin position="496"/>
        <end position="515"/>
    </location>
</feature>
<keyword evidence="8" id="KW-0378">Hydrolase</keyword>
<evidence type="ECO:0000256" key="19">
    <source>
        <dbReference type="ARBA" id="ARBA00044998"/>
    </source>
</evidence>
<comment type="function">
    <text evidence="21">ATP-dependent DNA helicase important for chromosome transmission and normal cell cycle progression in G(2)/M. May have a role in changing DNA topology to allow the loading of proteins involved in maintaining sister chromatid cohesion in the vicinity of the centromeres. Has a specific role in chromosome segregation during meiosis II.</text>
</comment>
<evidence type="ECO:0000256" key="14">
    <source>
        <dbReference type="ARBA" id="ARBA00023235"/>
    </source>
</evidence>
<dbReference type="PANTHER" id="PTHR11472:SF41">
    <property type="entry name" value="ATP-DEPENDENT DNA HELICASE DDX11-RELATED"/>
    <property type="match status" value="1"/>
</dbReference>
<evidence type="ECO:0000256" key="8">
    <source>
        <dbReference type="ARBA" id="ARBA00022801"/>
    </source>
</evidence>